<dbReference type="OrthoDB" id="5471473at2"/>
<dbReference type="Gene3D" id="3.30.750.24">
    <property type="entry name" value="STAS domain"/>
    <property type="match status" value="1"/>
</dbReference>
<organism evidence="4 5">
    <name type="scientific">Acrocarpospora corrugata</name>
    <dbReference type="NCBI Taxonomy" id="35763"/>
    <lineage>
        <taxon>Bacteria</taxon>
        <taxon>Bacillati</taxon>
        <taxon>Actinomycetota</taxon>
        <taxon>Actinomycetes</taxon>
        <taxon>Streptosporangiales</taxon>
        <taxon>Streptosporangiaceae</taxon>
        <taxon>Acrocarpospora</taxon>
    </lineage>
</organism>
<comment type="similarity">
    <text evidence="1 2">Belongs to the anti-sigma-factor antagonist family.</text>
</comment>
<dbReference type="AlphaFoldDB" id="A0A5M3WC16"/>
<dbReference type="GO" id="GO:0043856">
    <property type="term" value="F:anti-sigma factor antagonist activity"/>
    <property type="evidence" value="ECO:0007669"/>
    <property type="project" value="InterPro"/>
</dbReference>
<proteinExistence type="inferred from homology"/>
<dbReference type="PANTHER" id="PTHR33495">
    <property type="entry name" value="ANTI-SIGMA FACTOR ANTAGONIST TM_1081-RELATED-RELATED"/>
    <property type="match status" value="1"/>
</dbReference>
<dbReference type="PANTHER" id="PTHR33495:SF2">
    <property type="entry name" value="ANTI-SIGMA FACTOR ANTAGONIST TM_1081-RELATED"/>
    <property type="match status" value="1"/>
</dbReference>
<evidence type="ECO:0000256" key="2">
    <source>
        <dbReference type="RuleBase" id="RU003749"/>
    </source>
</evidence>
<dbReference type="PROSITE" id="PS50801">
    <property type="entry name" value="STAS"/>
    <property type="match status" value="1"/>
</dbReference>
<dbReference type="Proteomes" id="UP000334990">
    <property type="component" value="Unassembled WGS sequence"/>
</dbReference>
<dbReference type="NCBIfam" id="TIGR00377">
    <property type="entry name" value="ant_ant_sig"/>
    <property type="match status" value="1"/>
</dbReference>
<evidence type="ECO:0000259" key="3">
    <source>
        <dbReference type="PROSITE" id="PS50801"/>
    </source>
</evidence>
<evidence type="ECO:0000313" key="4">
    <source>
        <dbReference type="EMBL" id="GES05879.1"/>
    </source>
</evidence>
<comment type="caution">
    <text evidence="4">The sequence shown here is derived from an EMBL/GenBank/DDBJ whole genome shotgun (WGS) entry which is preliminary data.</text>
</comment>
<evidence type="ECO:0000256" key="1">
    <source>
        <dbReference type="ARBA" id="ARBA00009013"/>
    </source>
</evidence>
<keyword evidence="5" id="KW-1185">Reference proteome</keyword>
<dbReference type="InterPro" id="IPR003658">
    <property type="entry name" value="Anti-sigma_ant"/>
</dbReference>
<dbReference type="SUPFAM" id="SSF52091">
    <property type="entry name" value="SpoIIaa-like"/>
    <property type="match status" value="1"/>
</dbReference>
<dbReference type="EMBL" id="BLAD01000116">
    <property type="protein sequence ID" value="GES05879.1"/>
    <property type="molecule type" value="Genomic_DNA"/>
</dbReference>
<gene>
    <name evidence="4" type="primary">rsbV_4</name>
    <name evidence="4" type="ORF">Acor_79480</name>
</gene>
<dbReference type="Pfam" id="PF01740">
    <property type="entry name" value="STAS"/>
    <property type="match status" value="1"/>
</dbReference>
<evidence type="ECO:0000313" key="5">
    <source>
        <dbReference type="Proteomes" id="UP000334990"/>
    </source>
</evidence>
<reference evidence="4 5" key="1">
    <citation type="submission" date="2019-10" db="EMBL/GenBank/DDBJ databases">
        <title>Whole genome shotgun sequence of Acrocarpospora corrugata NBRC 13972.</title>
        <authorList>
            <person name="Ichikawa N."/>
            <person name="Kimura A."/>
            <person name="Kitahashi Y."/>
            <person name="Komaki H."/>
            <person name="Oguchi A."/>
        </authorList>
    </citation>
    <scope>NUCLEOTIDE SEQUENCE [LARGE SCALE GENOMIC DNA]</scope>
    <source>
        <strain evidence="4 5">NBRC 13972</strain>
    </source>
</reference>
<name>A0A5M3WC16_9ACTN</name>
<dbReference type="InterPro" id="IPR036513">
    <property type="entry name" value="STAS_dom_sf"/>
</dbReference>
<dbReference type="CDD" id="cd07043">
    <property type="entry name" value="STAS_anti-anti-sigma_factors"/>
    <property type="match status" value="1"/>
</dbReference>
<dbReference type="InterPro" id="IPR002645">
    <property type="entry name" value="STAS_dom"/>
</dbReference>
<protein>
    <recommendedName>
        <fullName evidence="2">Anti-sigma factor antagonist</fullName>
    </recommendedName>
</protein>
<sequence>MSQAGHDMPDSFSTIIGLRSGVVIVRLSGELDLFTVSHLRLRLREAAAIVTPPQVVLDVEDLTFCDSTGLGALLAALRESEKPGRFALSCVQGRLARVLKVTGLEKSFDIHPTADMAVGHLTGPT</sequence>
<feature type="domain" description="STAS" evidence="3">
    <location>
        <begin position="12"/>
        <end position="121"/>
    </location>
</feature>
<accession>A0A5M3WC16</accession>
<dbReference type="RefSeq" id="WP_155341839.1">
    <property type="nucleotide sequence ID" value="NZ_BAAABN010000051.1"/>
</dbReference>